<name>A0ABS7D6M2_9BACL</name>
<organism evidence="2 3">
    <name type="scientific">Paenibacillus oenotherae</name>
    <dbReference type="NCBI Taxonomy" id="1435645"/>
    <lineage>
        <taxon>Bacteria</taxon>
        <taxon>Bacillati</taxon>
        <taxon>Bacillota</taxon>
        <taxon>Bacilli</taxon>
        <taxon>Bacillales</taxon>
        <taxon>Paenibacillaceae</taxon>
        <taxon>Paenibacillus</taxon>
    </lineage>
</organism>
<evidence type="ECO:0000313" key="3">
    <source>
        <dbReference type="Proteomes" id="UP000812277"/>
    </source>
</evidence>
<feature type="transmembrane region" description="Helical" evidence="1">
    <location>
        <begin position="194"/>
        <end position="212"/>
    </location>
</feature>
<dbReference type="EMBL" id="JAHZIJ010000007">
    <property type="protein sequence ID" value="MBW7475589.1"/>
    <property type="molecule type" value="Genomic_DNA"/>
</dbReference>
<feature type="transmembrane region" description="Helical" evidence="1">
    <location>
        <begin position="136"/>
        <end position="158"/>
    </location>
</feature>
<sequence>MEAAEMNGKVTTAELIRCSGVFAIGAGMLYIIIQLIHPSEQISSVNTNSWMLVAWLTMGMSLFSLIGLSGIYLRQVKEAGWLGLIGFFIFSLFWILSMAFSFVEAAVLPLITTSAPQYVEGVVGVFGGTASEADLGVLPILAPIAGVMYALGGLLFGISLFRAGVVPRSAAALLAFGAVVTFAAAIIPHPLDRILAVPMGLAFIWLGYRQVIDLLRGRHS</sequence>
<protein>
    <recommendedName>
        <fullName evidence="4">DUF4386 family protein</fullName>
    </recommendedName>
</protein>
<feature type="transmembrane region" description="Helical" evidence="1">
    <location>
        <begin position="80"/>
        <end position="103"/>
    </location>
</feature>
<dbReference type="Proteomes" id="UP000812277">
    <property type="component" value="Unassembled WGS sequence"/>
</dbReference>
<keyword evidence="3" id="KW-1185">Reference proteome</keyword>
<reference evidence="2 3" key="1">
    <citation type="submission" date="2021-07" db="EMBL/GenBank/DDBJ databases">
        <title>Paenibacillus radiodurans sp. nov., isolated from the southeastern edge of Tengger Desert.</title>
        <authorList>
            <person name="Zhang G."/>
        </authorList>
    </citation>
    <scope>NUCLEOTIDE SEQUENCE [LARGE SCALE GENOMIC DNA]</scope>
    <source>
        <strain evidence="2 3">DT7-4</strain>
    </source>
</reference>
<keyword evidence="1" id="KW-1133">Transmembrane helix</keyword>
<gene>
    <name evidence="2" type="ORF">K0T92_12595</name>
</gene>
<proteinExistence type="predicted"/>
<keyword evidence="1" id="KW-0812">Transmembrane</keyword>
<comment type="caution">
    <text evidence="2">The sequence shown here is derived from an EMBL/GenBank/DDBJ whole genome shotgun (WGS) entry which is preliminary data.</text>
</comment>
<evidence type="ECO:0000256" key="1">
    <source>
        <dbReference type="SAM" id="Phobius"/>
    </source>
</evidence>
<feature type="transmembrane region" description="Helical" evidence="1">
    <location>
        <begin position="15"/>
        <end position="37"/>
    </location>
</feature>
<evidence type="ECO:0000313" key="2">
    <source>
        <dbReference type="EMBL" id="MBW7475589.1"/>
    </source>
</evidence>
<feature type="transmembrane region" description="Helical" evidence="1">
    <location>
        <begin position="49"/>
        <end position="73"/>
    </location>
</feature>
<accession>A0ABS7D6M2</accession>
<evidence type="ECO:0008006" key="4">
    <source>
        <dbReference type="Google" id="ProtNLM"/>
    </source>
</evidence>
<keyword evidence="1" id="KW-0472">Membrane</keyword>
<feature type="transmembrane region" description="Helical" evidence="1">
    <location>
        <begin position="170"/>
        <end position="188"/>
    </location>
</feature>